<evidence type="ECO:0000313" key="6">
    <source>
        <dbReference type="Proteomes" id="UP000624279"/>
    </source>
</evidence>
<keyword evidence="4" id="KW-1133">Transmembrane helix</keyword>
<gene>
    <name evidence="5" type="ORF">H8K55_02175</name>
</gene>
<dbReference type="PANTHER" id="PTHR30093">
    <property type="entry name" value="GENERAL SECRETION PATHWAY PROTEIN G"/>
    <property type="match status" value="1"/>
</dbReference>
<dbReference type="InterPro" id="IPR045584">
    <property type="entry name" value="Pilin-like"/>
</dbReference>
<comment type="similarity">
    <text evidence="1 3">Belongs to the N-Me-Phe pilin family.</text>
</comment>
<proteinExistence type="inferred from homology"/>
<dbReference type="Proteomes" id="UP000624279">
    <property type="component" value="Unassembled WGS sequence"/>
</dbReference>
<dbReference type="InterPro" id="IPR001082">
    <property type="entry name" value="Pilin"/>
</dbReference>
<keyword evidence="3" id="KW-0281">Fimbrium</keyword>
<keyword evidence="2" id="KW-0488">Methylation</keyword>
<dbReference type="PROSITE" id="PS00409">
    <property type="entry name" value="PROKAR_NTER_METHYL"/>
    <property type="match status" value="1"/>
</dbReference>
<organism evidence="5 6">
    <name type="scientific">Undibacterium flavidum</name>
    <dbReference type="NCBI Taxonomy" id="2762297"/>
    <lineage>
        <taxon>Bacteria</taxon>
        <taxon>Pseudomonadati</taxon>
        <taxon>Pseudomonadota</taxon>
        <taxon>Betaproteobacteria</taxon>
        <taxon>Burkholderiales</taxon>
        <taxon>Oxalobacteraceae</taxon>
        <taxon>Undibacterium</taxon>
    </lineage>
</organism>
<evidence type="ECO:0000256" key="1">
    <source>
        <dbReference type="ARBA" id="ARBA00005233"/>
    </source>
</evidence>
<evidence type="ECO:0000256" key="2">
    <source>
        <dbReference type="ARBA" id="ARBA00022481"/>
    </source>
</evidence>
<dbReference type="EMBL" id="JACOGA010000002">
    <property type="protein sequence ID" value="MBC3872380.1"/>
    <property type="molecule type" value="Genomic_DNA"/>
</dbReference>
<comment type="caution">
    <text evidence="5">The sequence shown here is derived from an EMBL/GenBank/DDBJ whole genome shotgun (WGS) entry which is preliminary data.</text>
</comment>
<dbReference type="SUPFAM" id="SSF54523">
    <property type="entry name" value="Pili subunits"/>
    <property type="match status" value="1"/>
</dbReference>
<keyword evidence="4" id="KW-0812">Transmembrane</keyword>
<reference evidence="5 6" key="1">
    <citation type="submission" date="2020-08" db="EMBL/GenBank/DDBJ databases">
        <title>Novel species isolated from subtropical streams in China.</title>
        <authorList>
            <person name="Lu H."/>
        </authorList>
    </citation>
    <scope>NUCLEOTIDE SEQUENCE [LARGE SCALE GENOMIC DNA]</scope>
    <source>
        <strain evidence="5 6">LX15W</strain>
    </source>
</reference>
<sequence length="144" mass="14330">MTRTQQGFTLIELMIVVAIIGILAAVALPAYKQYTVKTRFAEVIAATGGLKSGVEVCAQTGSCLTAGAIAGIAAGAGDIPAIPAANNHVASVAITATGTITATATSNNGLGGQTYILIPTLTAGGQVTWDTVTGTCYTGTPKIC</sequence>
<keyword evidence="6" id="KW-1185">Reference proteome</keyword>
<feature type="transmembrane region" description="Helical" evidence="4">
    <location>
        <begin position="7"/>
        <end position="31"/>
    </location>
</feature>
<name>A0ABR6Y6Y4_9BURK</name>
<accession>A0ABR6Y6Y4</accession>
<evidence type="ECO:0000256" key="4">
    <source>
        <dbReference type="SAM" id="Phobius"/>
    </source>
</evidence>
<dbReference type="PANTHER" id="PTHR30093:SF34">
    <property type="entry name" value="PREPILIN PEPTIDASE-DEPENDENT PROTEIN D"/>
    <property type="match status" value="1"/>
</dbReference>
<dbReference type="Pfam" id="PF07963">
    <property type="entry name" value="N_methyl"/>
    <property type="match status" value="1"/>
</dbReference>
<dbReference type="Pfam" id="PF00114">
    <property type="entry name" value="Pilin"/>
    <property type="match status" value="1"/>
</dbReference>
<protein>
    <submittedName>
        <fullName evidence="5">Prepilin-type N-terminal cleavage/methylation domain-containing protein</fullName>
    </submittedName>
</protein>
<evidence type="ECO:0000256" key="3">
    <source>
        <dbReference type="RuleBase" id="RU000389"/>
    </source>
</evidence>
<dbReference type="NCBIfam" id="TIGR02532">
    <property type="entry name" value="IV_pilin_GFxxxE"/>
    <property type="match status" value="1"/>
</dbReference>
<dbReference type="InterPro" id="IPR012902">
    <property type="entry name" value="N_methyl_site"/>
</dbReference>
<evidence type="ECO:0000313" key="5">
    <source>
        <dbReference type="EMBL" id="MBC3872380.1"/>
    </source>
</evidence>
<keyword evidence="4" id="KW-0472">Membrane</keyword>
<dbReference type="Gene3D" id="3.30.700.10">
    <property type="entry name" value="Glycoprotein, Type 4 Pilin"/>
    <property type="match status" value="1"/>
</dbReference>